<dbReference type="EMBL" id="JBHTLR010000030">
    <property type="protein sequence ID" value="MFD1218246.1"/>
    <property type="molecule type" value="Genomic_DNA"/>
</dbReference>
<keyword evidence="2" id="KW-1185">Reference proteome</keyword>
<dbReference type="RefSeq" id="WP_230438055.1">
    <property type="nucleotide sequence ID" value="NZ_CP087715.1"/>
</dbReference>
<sequence length="138" mass="15574">MKHKEKVEEVVDLQTNDENKLLQLSSFELFGNGAFKCRVTLSSRGFAYTGDAYFDNGVSFINDLEMAATDFIGSAELKEDYNDHFIKLEVNSMGHVIVSGTFIEYSDHSQNMSFEFKTDQTCLGGFINAFKKVVLRNS</sequence>
<proteinExistence type="predicted"/>
<name>A0ABW3UF16_9GAMM</name>
<reference evidence="2" key="1">
    <citation type="journal article" date="2019" name="Int. J. Syst. Evol. Microbiol.">
        <title>The Global Catalogue of Microorganisms (GCM) 10K type strain sequencing project: providing services to taxonomists for standard genome sequencing and annotation.</title>
        <authorList>
            <consortium name="The Broad Institute Genomics Platform"/>
            <consortium name="The Broad Institute Genome Sequencing Center for Infectious Disease"/>
            <person name="Wu L."/>
            <person name="Ma J."/>
        </authorList>
    </citation>
    <scope>NUCLEOTIDE SEQUENCE [LARGE SCALE GENOMIC DNA]</scope>
    <source>
        <strain evidence="2">CCUG 54356</strain>
    </source>
</reference>
<gene>
    <name evidence="1" type="ORF">ACFQ2X_16715</name>
</gene>
<accession>A0ABW3UF16</accession>
<evidence type="ECO:0000313" key="2">
    <source>
        <dbReference type="Proteomes" id="UP001597264"/>
    </source>
</evidence>
<protein>
    <submittedName>
        <fullName evidence="1">Uncharacterized protein</fullName>
    </submittedName>
</protein>
<organism evidence="1 2">
    <name type="scientific">Microbulbifer celer</name>
    <dbReference type="NCBI Taxonomy" id="435905"/>
    <lineage>
        <taxon>Bacteria</taxon>
        <taxon>Pseudomonadati</taxon>
        <taxon>Pseudomonadota</taxon>
        <taxon>Gammaproteobacteria</taxon>
        <taxon>Cellvibrionales</taxon>
        <taxon>Microbulbiferaceae</taxon>
        <taxon>Microbulbifer</taxon>
    </lineage>
</organism>
<comment type="caution">
    <text evidence="1">The sequence shown here is derived from an EMBL/GenBank/DDBJ whole genome shotgun (WGS) entry which is preliminary data.</text>
</comment>
<dbReference type="Proteomes" id="UP001597264">
    <property type="component" value="Unassembled WGS sequence"/>
</dbReference>
<evidence type="ECO:0000313" key="1">
    <source>
        <dbReference type="EMBL" id="MFD1218246.1"/>
    </source>
</evidence>